<feature type="transmembrane region" description="Helical" evidence="5">
    <location>
        <begin position="392"/>
        <end position="414"/>
    </location>
</feature>
<feature type="transmembrane region" description="Helical" evidence="5">
    <location>
        <begin position="454"/>
        <end position="475"/>
    </location>
</feature>
<keyword evidence="3 5" id="KW-1133">Transmembrane helix</keyword>
<feature type="transmembrane region" description="Helical" evidence="5">
    <location>
        <begin position="280"/>
        <end position="300"/>
    </location>
</feature>
<feature type="transmembrane region" description="Helical" evidence="5">
    <location>
        <begin position="77"/>
        <end position="101"/>
    </location>
</feature>
<dbReference type="GO" id="GO:0022857">
    <property type="term" value="F:transmembrane transporter activity"/>
    <property type="evidence" value="ECO:0007669"/>
    <property type="project" value="InterPro"/>
</dbReference>
<sequence>MTEMGKSEAMEVTEGTATPASFHMSEGLVEDKLDAAEVTVTERTATPTSFQTSEGSLVEKALGAESMTYLRGWRLHFLSLSVALLFFLVNIEVSIVGTSLISITDDLHSFKQGGWVVTGYLITYTSMIIIWGKISDIFGRKQATLATTLIFIMFSAGCGASQTMTQLIVNRVFQGIGAAGCVSMALTIAYEMVPKSQYPSIAAQLATASALGSLAGPVIGGGVAEKATWRWVFLLNVPAGLVTIILLYLSVPADFPYQSQPFYVTPGFRQKISKASLARLDLSGAFLLLGATLLLVTVLLEAPNEFSWHSKTAIALFVLSGVLGLLFLLNERMVTGDGWRPEPIFPWRFLFNRAWIGTLILSLLSGIPYNIIVIDIPQRLQTVNGISPLGAGIRLVPFNFMIALGCILINVFAMRTRIAPIYLVFAGSIVQLIGLSLFSTLSSNDISTPAPSVIYGWEVLSGFGIGMVWGMLLVIPPHVVEHRDLAISSGALLQFRVFGGALGLALASAVMNSYLTSHLSHSIGSEHLAAVLQSTEAIRAFPLDMQRLVLEKFAEGYDLQMKILAAFAGLQVLCVGLLWRGKGQGGQICVVEVEEKDLRQGKEDEAQKRERRGLGGWLGELVWKHFIELER</sequence>
<organism evidence="7 8">
    <name type="scientific">Letharia columbiana</name>
    <dbReference type="NCBI Taxonomy" id="112416"/>
    <lineage>
        <taxon>Eukaryota</taxon>
        <taxon>Fungi</taxon>
        <taxon>Dikarya</taxon>
        <taxon>Ascomycota</taxon>
        <taxon>Pezizomycotina</taxon>
        <taxon>Lecanoromycetes</taxon>
        <taxon>OSLEUM clade</taxon>
        <taxon>Lecanoromycetidae</taxon>
        <taxon>Lecanorales</taxon>
        <taxon>Lecanorineae</taxon>
        <taxon>Parmeliaceae</taxon>
        <taxon>Letharia</taxon>
    </lineage>
</organism>
<dbReference type="GO" id="GO:0005886">
    <property type="term" value="C:plasma membrane"/>
    <property type="evidence" value="ECO:0007669"/>
    <property type="project" value="TreeGrafter"/>
</dbReference>
<keyword evidence="8" id="KW-1185">Reference proteome</keyword>
<keyword evidence="2 5" id="KW-0812">Transmembrane</keyword>
<dbReference type="EMBL" id="JACCJC010000061">
    <property type="protein sequence ID" value="KAF6231049.1"/>
    <property type="molecule type" value="Genomic_DNA"/>
</dbReference>
<dbReference type="GeneID" id="59292395"/>
<proteinExistence type="predicted"/>
<feature type="transmembrane region" description="Helical" evidence="5">
    <location>
        <begin position="312"/>
        <end position="329"/>
    </location>
</feature>
<gene>
    <name evidence="7" type="ORF">HO173_010749</name>
</gene>
<feature type="transmembrane region" description="Helical" evidence="5">
    <location>
        <begin position="421"/>
        <end position="442"/>
    </location>
</feature>
<evidence type="ECO:0000256" key="5">
    <source>
        <dbReference type="SAM" id="Phobius"/>
    </source>
</evidence>
<dbReference type="SUPFAM" id="SSF103473">
    <property type="entry name" value="MFS general substrate transporter"/>
    <property type="match status" value="1"/>
</dbReference>
<dbReference type="PROSITE" id="PS50850">
    <property type="entry name" value="MFS"/>
    <property type="match status" value="1"/>
</dbReference>
<name>A0A8H6FM47_9LECA</name>
<reference evidence="7 8" key="1">
    <citation type="journal article" date="2020" name="Genomics">
        <title>Complete, high-quality genomes from long-read metagenomic sequencing of two wolf lichen thalli reveals enigmatic genome architecture.</title>
        <authorList>
            <person name="McKenzie S.K."/>
            <person name="Walston R.F."/>
            <person name="Allen J.L."/>
        </authorList>
    </citation>
    <scope>NUCLEOTIDE SEQUENCE [LARGE SCALE GENOMIC DNA]</scope>
    <source>
        <strain evidence="7">WasteWater2</strain>
    </source>
</reference>
<feature type="transmembrane region" description="Helical" evidence="5">
    <location>
        <begin position="231"/>
        <end position="251"/>
    </location>
</feature>
<evidence type="ECO:0000313" key="8">
    <source>
        <dbReference type="Proteomes" id="UP000578531"/>
    </source>
</evidence>
<protein>
    <recommendedName>
        <fullName evidence="6">Major facilitator superfamily (MFS) profile domain-containing protein</fullName>
    </recommendedName>
</protein>
<dbReference type="AlphaFoldDB" id="A0A8H6FM47"/>
<accession>A0A8H6FM47</accession>
<dbReference type="RefSeq" id="XP_037160482.1">
    <property type="nucleotide sequence ID" value="XM_037312634.1"/>
</dbReference>
<comment type="caution">
    <text evidence="7">The sequence shown here is derived from an EMBL/GenBank/DDBJ whole genome shotgun (WGS) entry which is preliminary data.</text>
</comment>
<dbReference type="InterPro" id="IPR020846">
    <property type="entry name" value="MFS_dom"/>
</dbReference>
<feature type="transmembrane region" description="Helical" evidence="5">
    <location>
        <begin position="350"/>
        <end position="372"/>
    </location>
</feature>
<evidence type="ECO:0000256" key="4">
    <source>
        <dbReference type="ARBA" id="ARBA00023136"/>
    </source>
</evidence>
<comment type="subcellular location">
    <subcellularLocation>
        <location evidence="1">Membrane</location>
        <topology evidence="1">Multi-pass membrane protein</topology>
    </subcellularLocation>
</comment>
<dbReference type="Pfam" id="PF07690">
    <property type="entry name" value="MFS_1"/>
    <property type="match status" value="1"/>
</dbReference>
<dbReference type="PANTHER" id="PTHR23501">
    <property type="entry name" value="MAJOR FACILITATOR SUPERFAMILY"/>
    <property type="match status" value="1"/>
</dbReference>
<feature type="transmembrane region" description="Helical" evidence="5">
    <location>
        <begin position="495"/>
        <end position="515"/>
    </location>
</feature>
<dbReference type="InterPro" id="IPR011701">
    <property type="entry name" value="MFS"/>
</dbReference>
<dbReference type="Proteomes" id="UP000578531">
    <property type="component" value="Unassembled WGS sequence"/>
</dbReference>
<dbReference type="OrthoDB" id="440553at2759"/>
<feature type="transmembrane region" description="Helical" evidence="5">
    <location>
        <begin position="168"/>
        <end position="189"/>
    </location>
</feature>
<dbReference type="PRINTS" id="PR01036">
    <property type="entry name" value="TCRTETB"/>
</dbReference>
<dbReference type="Gene3D" id="1.20.1720.10">
    <property type="entry name" value="Multidrug resistance protein D"/>
    <property type="match status" value="1"/>
</dbReference>
<evidence type="ECO:0000259" key="6">
    <source>
        <dbReference type="PROSITE" id="PS50850"/>
    </source>
</evidence>
<evidence type="ECO:0000256" key="3">
    <source>
        <dbReference type="ARBA" id="ARBA00022989"/>
    </source>
</evidence>
<feature type="domain" description="Major facilitator superfamily (MFS) profile" evidence="6">
    <location>
        <begin position="78"/>
        <end position="548"/>
    </location>
</feature>
<evidence type="ECO:0000256" key="2">
    <source>
        <dbReference type="ARBA" id="ARBA00022692"/>
    </source>
</evidence>
<evidence type="ECO:0000313" key="7">
    <source>
        <dbReference type="EMBL" id="KAF6231049.1"/>
    </source>
</evidence>
<dbReference type="PANTHER" id="PTHR23501:SF43">
    <property type="entry name" value="MULTIDRUG TRANSPORTER, PUTATIVE (AFU_ORTHOLOGUE AFUA_6G03040)-RELATED"/>
    <property type="match status" value="1"/>
</dbReference>
<dbReference type="InterPro" id="IPR036259">
    <property type="entry name" value="MFS_trans_sf"/>
</dbReference>
<keyword evidence="4 5" id="KW-0472">Membrane</keyword>
<evidence type="ECO:0000256" key="1">
    <source>
        <dbReference type="ARBA" id="ARBA00004141"/>
    </source>
</evidence>
<feature type="transmembrane region" description="Helical" evidence="5">
    <location>
        <begin position="113"/>
        <end position="131"/>
    </location>
</feature>
<feature type="transmembrane region" description="Helical" evidence="5">
    <location>
        <begin position="201"/>
        <end position="219"/>
    </location>
</feature>